<dbReference type="NCBIfam" id="TIGR01280">
    <property type="entry name" value="xseB"/>
    <property type="match status" value="1"/>
</dbReference>
<keyword evidence="2" id="KW-0540">Nuclease</keyword>
<dbReference type="Pfam" id="PF02609">
    <property type="entry name" value="Exonuc_VII_S"/>
    <property type="match status" value="1"/>
</dbReference>
<dbReference type="PANTHER" id="PTHR34137:SF1">
    <property type="entry name" value="EXODEOXYRIBONUCLEASE 7 SMALL SUBUNIT"/>
    <property type="match status" value="1"/>
</dbReference>
<evidence type="ECO:0000256" key="3">
    <source>
        <dbReference type="ARBA" id="ARBA00022801"/>
    </source>
</evidence>
<dbReference type="GO" id="GO:0008855">
    <property type="term" value="F:exodeoxyribonuclease VII activity"/>
    <property type="evidence" value="ECO:0007669"/>
    <property type="project" value="UniProtKB-EC"/>
</dbReference>
<dbReference type="Proteomes" id="UP000284763">
    <property type="component" value="Unassembled WGS sequence"/>
</dbReference>
<gene>
    <name evidence="4" type="primary">xseB</name>
    <name evidence="4" type="ORF">D5R95_00770</name>
</gene>
<accession>A0A3R7VZA3</accession>
<proteinExistence type="predicted"/>
<dbReference type="Gene3D" id="1.10.287.1040">
    <property type="entry name" value="Exonuclease VII, small subunit"/>
    <property type="match status" value="1"/>
</dbReference>
<keyword evidence="3 4" id="KW-0378">Hydrolase</keyword>
<dbReference type="InterPro" id="IPR003761">
    <property type="entry name" value="Exonuc_VII_S"/>
</dbReference>
<dbReference type="GO" id="GO:0006308">
    <property type="term" value="P:DNA catabolic process"/>
    <property type="evidence" value="ECO:0007669"/>
    <property type="project" value="InterPro"/>
</dbReference>
<keyword evidence="1" id="KW-0963">Cytoplasm</keyword>
<dbReference type="InterPro" id="IPR037004">
    <property type="entry name" value="Exonuc_VII_ssu_sf"/>
</dbReference>
<protein>
    <submittedName>
        <fullName evidence="4">Exodeoxyribonuclease VII small subunit</fullName>
        <ecNumber evidence="4">3.1.11.6</ecNumber>
    </submittedName>
</protein>
<dbReference type="GO" id="GO:0009318">
    <property type="term" value="C:exodeoxyribonuclease VII complex"/>
    <property type="evidence" value="ECO:0007669"/>
    <property type="project" value="InterPro"/>
</dbReference>
<comment type="caution">
    <text evidence="4">The sequence shown here is derived from an EMBL/GenBank/DDBJ whole genome shotgun (WGS) entry which is preliminary data.</text>
</comment>
<evidence type="ECO:0000313" key="5">
    <source>
        <dbReference type="Proteomes" id="UP000284763"/>
    </source>
</evidence>
<dbReference type="PIRSF" id="PIRSF006488">
    <property type="entry name" value="Exonuc_VII_S"/>
    <property type="match status" value="1"/>
</dbReference>
<feature type="non-terminal residue" evidence="4">
    <location>
        <position position="63"/>
    </location>
</feature>
<dbReference type="AlphaFoldDB" id="A0A3R7VZA3"/>
<dbReference type="EMBL" id="QZAB01000059">
    <property type="protein sequence ID" value="RQD92069.1"/>
    <property type="molecule type" value="Genomic_DNA"/>
</dbReference>
<dbReference type="GO" id="GO:0005829">
    <property type="term" value="C:cytosol"/>
    <property type="evidence" value="ECO:0007669"/>
    <property type="project" value="TreeGrafter"/>
</dbReference>
<evidence type="ECO:0000256" key="1">
    <source>
        <dbReference type="ARBA" id="ARBA00022490"/>
    </source>
</evidence>
<dbReference type="PANTHER" id="PTHR34137">
    <property type="entry name" value="EXODEOXYRIBONUCLEASE 7 SMALL SUBUNIT"/>
    <property type="match status" value="1"/>
</dbReference>
<dbReference type="SUPFAM" id="SSF116842">
    <property type="entry name" value="XseB-like"/>
    <property type="match status" value="1"/>
</dbReference>
<dbReference type="EC" id="3.1.11.6" evidence="4"/>
<organism evidence="4 5">
    <name type="scientific">Methanosalsum natronophilum</name>
    <dbReference type="NCBI Taxonomy" id="768733"/>
    <lineage>
        <taxon>Archaea</taxon>
        <taxon>Methanobacteriati</taxon>
        <taxon>Methanobacteriota</taxon>
        <taxon>Stenosarchaea group</taxon>
        <taxon>Methanomicrobia</taxon>
        <taxon>Methanosarcinales</taxon>
        <taxon>Methanosarcinaceae</taxon>
        <taxon>Methanosalsum</taxon>
    </lineage>
</organism>
<evidence type="ECO:0000313" key="4">
    <source>
        <dbReference type="EMBL" id="RQD92069.1"/>
    </source>
</evidence>
<sequence length="63" mass="7285">MSSKESENKVDANDVEMTFEQAMEKLELLVEQLECGQMTLDESLTTFEEGIKLAQRCRKRLDD</sequence>
<evidence type="ECO:0000256" key="2">
    <source>
        <dbReference type="ARBA" id="ARBA00022722"/>
    </source>
</evidence>
<name>A0A3R7VZA3_9EURY</name>
<reference evidence="4 5" key="1">
    <citation type="submission" date="2018-08" db="EMBL/GenBank/DDBJ databases">
        <title>The metabolism and importance of syntrophic acetate oxidation coupled to methane or sulfide production in haloalkaline environments.</title>
        <authorList>
            <person name="Timmers P.H.A."/>
            <person name="Vavourakis C.D."/>
            <person name="Sorokin D.Y."/>
            <person name="Sinninghe Damste J.S."/>
            <person name="Muyzer G."/>
            <person name="Stams A.J.M."/>
            <person name="Plugge C.M."/>
        </authorList>
    </citation>
    <scope>NUCLEOTIDE SEQUENCE [LARGE SCALE GENOMIC DNA]</scope>
    <source>
        <strain evidence="4">MSAO_Arc3</strain>
    </source>
</reference>